<dbReference type="SUPFAM" id="SSF49899">
    <property type="entry name" value="Concanavalin A-like lectins/glucanases"/>
    <property type="match status" value="1"/>
</dbReference>
<dbReference type="InterPro" id="IPR044116">
    <property type="entry name" value="SPRY_PRY_TRIM14"/>
</dbReference>
<dbReference type="InterPro" id="IPR013320">
    <property type="entry name" value="ConA-like_dom_sf"/>
</dbReference>
<dbReference type="InterPro" id="IPR043136">
    <property type="entry name" value="B30.2/SPRY_sf"/>
</dbReference>
<dbReference type="SUPFAM" id="SSF57845">
    <property type="entry name" value="B-box zinc-binding domain"/>
    <property type="match status" value="1"/>
</dbReference>
<dbReference type="InterPro" id="IPR001870">
    <property type="entry name" value="B30.2/SPRY"/>
</dbReference>
<evidence type="ECO:0000256" key="3">
    <source>
        <dbReference type="ARBA" id="ARBA00022833"/>
    </source>
</evidence>
<evidence type="ECO:0000256" key="2">
    <source>
        <dbReference type="ARBA" id="ARBA00022771"/>
    </source>
</evidence>
<dbReference type="PROSITE" id="PS50119">
    <property type="entry name" value="ZF_BBOX"/>
    <property type="match status" value="1"/>
</dbReference>
<accession>A0A4D9EPP0</accession>
<dbReference type="SMART" id="SM00449">
    <property type="entry name" value="SPRY"/>
    <property type="match status" value="1"/>
</dbReference>
<name>A0A4D9EPP0_9SAUR</name>
<dbReference type="InterPro" id="IPR003877">
    <property type="entry name" value="SPRY_dom"/>
</dbReference>
<dbReference type="EMBL" id="QXTE01000072">
    <property type="protein sequence ID" value="TFK08120.1"/>
    <property type="molecule type" value="Genomic_DNA"/>
</dbReference>
<reference evidence="8 9" key="1">
    <citation type="submission" date="2019-04" db="EMBL/GenBank/DDBJ databases">
        <title>Draft genome of the big-headed turtle Platysternon megacephalum.</title>
        <authorList>
            <person name="Gong S."/>
        </authorList>
    </citation>
    <scope>NUCLEOTIDE SEQUENCE [LARGE SCALE GENOMIC DNA]</scope>
    <source>
        <strain evidence="8">DO16091913</strain>
        <tissue evidence="8">Muscle</tissue>
    </source>
</reference>
<dbReference type="SMART" id="SM00589">
    <property type="entry name" value="PRY"/>
    <property type="match status" value="1"/>
</dbReference>
<dbReference type="InterPro" id="IPR051051">
    <property type="entry name" value="E3_ubiq-ligase_TRIM/RNF"/>
</dbReference>
<feature type="domain" description="B30.2/SPRY" evidence="7">
    <location>
        <begin position="418"/>
        <end position="611"/>
    </location>
</feature>
<dbReference type="Pfam" id="PF00622">
    <property type="entry name" value="SPRY"/>
    <property type="match status" value="1"/>
</dbReference>
<evidence type="ECO:0000256" key="4">
    <source>
        <dbReference type="PROSITE-ProRule" id="PRU00024"/>
    </source>
</evidence>
<organism evidence="8 9">
    <name type="scientific">Platysternon megacephalum</name>
    <name type="common">big-headed turtle</name>
    <dbReference type="NCBI Taxonomy" id="55544"/>
    <lineage>
        <taxon>Eukaryota</taxon>
        <taxon>Metazoa</taxon>
        <taxon>Chordata</taxon>
        <taxon>Craniata</taxon>
        <taxon>Vertebrata</taxon>
        <taxon>Euteleostomi</taxon>
        <taxon>Archelosauria</taxon>
        <taxon>Testudinata</taxon>
        <taxon>Testudines</taxon>
        <taxon>Cryptodira</taxon>
        <taxon>Durocryptodira</taxon>
        <taxon>Testudinoidea</taxon>
        <taxon>Platysternidae</taxon>
        <taxon>Platysternon</taxon>
    </lineage>
</organism>
<dbReference type="PRINTS" id="PR01407">
    <property type="entry name" value="BUTYPHLNCDUF"/>
</dbReference>
<feature type="domain" description="B box-type" evidence="6">
    <location>
        <begin position="188"/>
        <end position="230"/>
    </location>
</feature>
<dbReference type="Pfam" id="PF25600">
    <property type="entry name" value="TRIM_CC"/>
    <property type="match status" value="1"/>
</dbReference>
<dbReference type="Proteomes" id="UP000297703">
    <property type="component" value="Unassembled WGS sequence"/>
</dbReference>
<dbReference type="PANTHER" id="PTHR25465">
    <property type="entry name" value="B-BOX DOMAIN CONTAINING"/>
    <property type="match status" value="1"/>
</dbReference>
<dbReference type="PANTHER" id="PTHR25465:SF11">
    <property type="entry name" value="TRIPARTITE MOTIF CONTAINING 14"/>
    <property type="match status" value="1"/>
</dbReference>
<gene>
    <name evidence="8" type="ORF">DR999_PMT08992</name>
</gene>
<feature type="compositionally biased region" description="Low complexity" evidence="5">
    <location>
        <begin position="96"/>
        <end position="108"/>
    </location>
</feature>
<feature type="region of interest" description="Disordered" evidence="5">
    <location>
        <begin position="86"/>
        <end position="127"/>
    </location>
</feature>
<evidence type="ECO:0000256" key="1">
    <source>
        <dbReference type="ARBA" id="ARBA00022723"/>
    </source>
</evidence>
<sequence>MASSPLQRSRPTASSLHGAMFPLRGLVQAGPLPAPPRAGGLRPEHGWGAGLGWLPLAGVGPGPRGAVSGCPGPPLRCARVRARAEAGLPGPPPPAGEFRFPGAAGGRRSPAMAEPERGAAARGEPGPRCELCPAGGDAAEWSCLTCLASYCGAHVRPHLGEPGGAPAFRGHRLGPAGEAAAELRALRERGRWCPEHRERPLELFCADCALCVCALCPVLGAHRGHRVSLVGQAAQGTKEFMTTYLKELELKKKHEVGNIRQIEQTVNELKAHASASKASLAGKFTELRLLLDEEERLTKKFINEKTQRALMMYDQQTESCQERIQIMESFSDRVRQIQQRSDPIQLLQDYTASEKEIQEQRAPAEQWHPVPMSFEHVMNHYRRFAGAIQSVVQKPLEARLKEDIFSSLNATSKKEPGALLKTTSTVDRSLFLKHARSPTLEYESLHPRLSLSDDRLTVSCSWRRKFYPYSPQRFDKLWQVLSKDAFFSGSHYWEVDVLHAGQGWWIGAAYPSIKRHGDSETCRLGWNRASWCIKRFDLEYWAFHKGERTLILINDDPERIGVFLDYEAGILSFYNVTDGMAHLHTFRCKFTEPLYPALRLWEGAITICKLT</sequence>
<dbReference type="OrthoDB" id="6105938at2759"/>
<dbReference type="Gene3D" id="2.60.120.920">
    <property type="match status" value="1"/>
</dbReference>
<dbReference type="InterPro" id="IPR058030">
    <property type="entry name" value="TRIM8/14/16/25/29/45/65_CC"/>
</dbReference>
<dbReference type="CDD" id="cd13738">
    <property type="entry name" value="SPRY_PRY_TRIM14"/>
    <property type="match status" value="1"/>
</dbReference>
<comment type="caution">
    <text evidence="8">The sequence shown here is derived from an EMBL/GenBank/DDBJ whole genome shotgun (WGS) entry which is preliminary data.</text>
</comment>
<evidence type="ECO:0000259" key="6">
    <source>
        <dbReference type="PROSITE" id="PS50119"/>
    </source>
</evidence>
<reference evidence="8 9" key="2">
    <citation type="submission" date="2019-04" db="EMBL/GenBank/DDBJ databases">
        <title>The genome sequence of big-headed turtle.</title>
        <authorList>
            <person name="Gong S."/>
        </authorList>
    </citation>
    <scope>NUCLEOTIDE SEQUENCE [LARGE SCALE GENOMIC DNA]</scope>
    <source>
        <strain evidence="8">DO16091913</strain>
        <tissue evidence="8">Muscle</tissue>
    </source>
</reference>
<keyword evidence="1" id="KW-0479">Metal-binding</keyword>
<keyword evidence="9" id="KW-1185">Reference proteome</keyword>
<dbReference type="InterPro" id="IPR003879">
    <property type="entry name" value="Butyrophylin_SPRY"/>
</dbReference>
<dbReference type="GO" id="GO:0005737">
    <property type="term" value="C:cytoplasm"/>
    <property type="evidence" value="ECO:0007669"/>
    <property type="project" value="UniProtKB-ARBA"/>
</dbReference>
<dbReference type="PROSITE" id="PS50188">
    <property type="entry name" value="B302_SPRY"/>
    <property type="match status" value="1"/>
</dbReference>
<dbReference type="CDD" id="cd19768">
    <property type="entry name" value="Bbox2_TRIM14"/>
    <property type="match status" value="1"/>
</dbReference>
<evidence type="ECO:0000313" key="8">
    <source>
        <dbReference type="EMBL" id="TFK08120.1"/>
    </source>
</evidence>
<dbReference type="AlphaFoldDB" id="A0A4D9EPP0"/>
<protein>
    <submittedName>
        <fullName evidence="8">Histone H2A.J</fullName>
    </submittedName>
</protein>
<dbReference type="Gene3D" id="4.10.830.40">
    <property type="match status" value="1"/>
</dbReference>
<proteinExistence type="predicted"/>
<dbReference type="InterPro" id="IPR006574">
    <property type="entry name" value="PRY"/>
</dbReference>
<evidence type="ECO:0000259" key="7">
    <source>
        <dbReference type="PROSITE" id="PS50188"/>
    </source>
</evidence>
<evidence type="ECO:0000256" key="5">
    <source>
        <dbReference type="SAM" id="MobiDB-lite"/>
    </source>
</evidence>
<evidence type="ECO:0000313" key="9">
    <source>
        <dbReference type="Proteomes" id="UP000297703"/>
    </source>
</evidence>
<dbReference type="Pfam" id="PF00643">
    <property type="entry name" value="zf-B_box"/>
    <property type="match status" value="1"/>
</dbReference>
<dbReference type="GO" id="GO:0008270">
    <property type="term" value="F:zinc ion binding"/>
    <property type="evidence" value="ECO:0007669"/>
    <property type="project" value="UniProtKB-KW"/>
</dbReference>
<keyword evidence="3" id="KW-0862">Zinc</keyword>
<dbReference type="GO" id="GO:0045087">
    <property type="term" value="P:innate immune response"/>
    <property type="evidence" value="ECO:0007669"/>
    <property type="project" value="InterPro"/>
</dbReference>
<keyword evidence="2 4" id="KW-0863">Zinc-finger</keyword>
<dbReference type="SMART" id="SM00336">
    <property type="entry name" value="BBOX"/>
    <property type="match status" value="1"/>
</dbReference>
<dbReference type="Pfam" id="PF13765">
    <property type="entry name" value="PRY"/>
    <property type="match status" value="1"/>
</dbReference>
<dbReference type="STRING" id="55544.A0A4D9EPP0"/>
<dbReference type="InterPro" id="IPR000315">
    <property type="entry name" value="Znf_B-box"/>
</dbReference>
<dbReference type="Gene3D" id="3.30.160.60">
    <property type="entry name" value="Classic Zinc Finger"/>
    <property type="match status" value="1"/>
</dbReference>